<proteinExistence type="predicted"/>
<evidence type="ECO:0000313" key="2">
    <source>
        <dbReference type="EMBL" id="OLP81999.1"/>
    </source>
</evidence>
<name>A0A1Q9CGF6_SYMMI</name>
<dbReference type="InterPro" id="IPR016123">
    <property type="entry name" value="Mog1/PsbP_a/b/a-sand"/>
</dbReference>
<evidence type="ECO:0000259" key="1">
    <source>
        <dbReference type="Pfam" id="PF01789"/>
    </source>
</evidence>
<keyword evidence="3" id="KW-1185">Reference proteome</keyword>
<evidence type="ECO:0000313" key="3">
    <source>
        <dbReference type="Proteomes" id="UP000186817"/>
    </source>
</evidence>
<dbReference type="GO" id="GO:0015979">
    <property type="term" value="P:photosynthesis"/>
    <property type="evidence" value="ECO:0007669"/>
    <property type="project" value="InterPro"/>
</dbReference>
<dbReference type="GO" id="GO:0019898">
    <property type="term" value="C:extrinsic component of membrane"/>
    <property type="evidence" value="ECO:0007669"/>
    <property type="project" value="InterPro"/>
</dbReference>
<dbReference type="Proteomes" id="UP000186817">
    <property type="component" value="Unassembled WGS sequence"/>
</dbReference>
<dbReference type="PANTHER" id="PTHR31407:SF16">
    <property type="entry name" value="PSBP DOMAIN-CONTAINING PROTEIN 7, CHLOROPLASTIC"/>
    <property type="match status" value="1"/>
</dbReference>
<dbReference type="OrthoDB" id="436671at2759"/>
<protein>
    <recommendedName>
        <fullName evidence="1">PsbP C-terminal domain-containing protein</fullName>
    </recommendedName>
</protein>
<accession>A0A1Q9CGF6</accession>
<dbReference type="Pfam" id="PF01789">
    <property type="entry name" value="PsbP"/>
    <property type="match status" value="1"/>
</dbReference>
<dbReference type="SUPFAM" id="SSF55724">
    <property type="entry name" value="Mog1p/PsbP-like"/>
    <property type="match status" value="1"/>
</dbReference>
<dbReference type="InterPro" id="IPR002683">
    <property type="entry name" value="PsbP_C"/>
</dbReference>
<reference evidence="2 3" key="1">
    <citation type="submission" date="2016-02" db="EMBL/GenBank/DDBJ databases">
        <title>Genome analysis of coral dinoflagellate symbionts highlights evolutionary adaptations to a symbiotic lifestyle.</title>
        <authorList>
            <person name="Aranda M."/>
            <person name="Li Y."/>
            <person name="Liew Y.J."/>
            <person name="Baumgarten S."/>
            <person name="Simakov O."/>
            <person name="Wilson M."/>
            <person name="Piel J."/>
            <person name="Ashoor H."/>
            <person name="Bougouffa S."/>
            <person name="Bajic V.B."/>
            <person name="Ryu T."/>
            <person name="Ravasi T."/>
            <person name="Bayer T."/>
            <person name="Micklem G."/>
            <person name="Kim H."/>
            <person name="Bhak J."/>
            <person name="Lajeunesse T.C."/>
            <person name="Voolstra C.R."/>
        </authorList>
    </citation>
    <scope>NUCLEOTIDE SEQUENCE [LARGE SCALE GENOMIC DNA]</scope>
    <source>
        <strain evidence="2 3">CCMP2467</strain>
    </source>
</reference>
<sequence>MCALAFSSVAVSRTAIPSRASEARQRPPEAEEARDEKRFLRFGFSPGAWAIRAPSPWPALAVAAAWGSRQVKSRRRLSFGLSLALVPTAARAEEGLKQIGNEIFSVQLPQGFIWNEKFILAKTHLFEQSVGASDPYGKWKVGLTIDEVFANSLSDVGSVNAVADRIADIERQKDGNFTTDVLSAKEVAAGEVPTYLIEYRCDTSRGFNHFLVRVALKKGRLYTLTSQAPEDQWKKLEDATRESFDSFRLTG</sequence>
<dbReference type="GO" id="GO:0009523">
    <property type="term" value="C:photosystem II"/>
    <property type="evidence" value="ECO:0007669"/>
    <property type="project" value="InterPro"/>
</dbReference>
<dbReference type="Gene3D" id="3.40.1000.10">
    <property type="entry name" value="Mog1/PsbP, alpha/beta/alpha sandwich"/>
    <property type="match status" value="1"/>
</dbReference>
<dbReference type="EMBL" id="LSRX01001232">
    <property type="protein sequence ID" value="OLP81999.1"/>
    <property type="molecule type" value="Genomic_DNA"/>
</dbReference>
<feature type="domain" description="PsbP C-terminal" evidence="1">
    <location>
        <begin position="104"/>
        <end position="248"/>
    </location>
</feature>
<comment type="caution">
    <text evidence="2">The sequence shown here is derived from an EMBL/GenBank/DDBJ whole genome shotgun (WGS) entry which is preliminary data.</text>
</comment>
<dbReference type="GO" id="GO:0005509">
    <property type="term" value="F:calcium ion binding"/>
    <property type="evidence" value="ECO:0007669"/>
    <property type="project" value="InterPro"/>
</dbReference>
<dbReference type="AlphaFoldDB" id="A0A1Q9CGF6"/>
<gene>
    <name evidence="2" type="ORF">AK812_SmicGene37394</name>
</gene>
<dbReference type="PANTHER" id="PTHR31407">
    <property type="match status" value="1"/>
</dbReference>
<organism evidence="2 3">
    <name type="scientific">Symbiodinium microadriaticum</name>
    <name type="common">Dinoflagellate</name>
    <name type="synonym">Zooxanthella microadriatica</name>
    <dbReference type="NCBI Taxonomy" id="2951"/>
    <lineage>
        <taxon>Eukaryota</taxon>
        <taxon>Sar</taxon>
        <taxon>Alveolata</taxon>
        <taxon>Dinophyceae</taxon>
        <taxon>Suessiales</taxon>
        <taxon>Symbiodiniaceae</taxon>
        <taxon>Symbiodinium</taxon>
    </lineage>
</organism>